<gene>
    <name evidence="1" type="primary">ELNB</name>
</gene>
<dbReference type="EMBL" id="HADY01003029">
    <property type="protein sequence ID" value="SBP41514.1"/>
    <property type="molecule type" value="Transcribed_RNA"/>
</dbReference>
<sequence length="87" mass="10084">GVQDLDQEKQELVLVEAVQCCHRLVQLVEDLEERVVVKHQCKFQELGCLDSIKVDLFQVKVLEAVAFSQEWLQEMDLGLKLEPEYLV</sequence>
<organism evidence="1">
    <name type="scientific">Nothobranchius furzeri</name>
    <name type="common">Turquoise killifish</name>
    <dbReference type="NCBI Taxonomy" id="105023"/>
    <lineage>
        <taxon>Eukaryota</taxon>
        <taxon>Metazoa</taxon>
        <taxon>Chordata</taxon>
        <taxon>Craniata</taxon>
        <taxon>Vertebrata</taxon>
        <taxon>Euteleostomi</taxon>
        <taxon>Actinopterygii</taxon>
        <taxon>Neopterygii</taxon>
        <taxon>Teleostei</taxon>
        <taxon>Neoteleostei</taxon>
        <taxon>Acanthomorphata</taxon>
        <taxon>Ovalentaria</taxon>
        <taxon>Atherinomorphae</taxon>
        <taxon>Cyprinodontiformes</taxon>
        <taxon>Nothobranchiidae</taxon>
        <taxon>Nothobranchius</taxon>
    </lineage>
</organism>
<accession>A0A1A7ZFU8</accession>
<name>A0A1A7ZFU8_NOTFU</name>
<feature type="non-terminal residue" evidence="1">
    <location>
        <position position="1"/>
    </location>
</feature>
<feature type="non-terminal residue" evidence="1">
    <location>
        <position position="87"/>
    </location>
</feature>
<reference evidence="1" key="2">
    <citation type="submission" date="2016-06" db="EMBL/GenBank/DDBJ databases">
        <title>The genome of a short-lived fish provides insights into sex chromosome evolution and the genetic control of aging.</title>
        <authorList>
            <person name="Reichwald K."/>
            <person name="Felder M."/>
            <person name="Petzold A."/>
            <person name="Koch P."/>
            <person name="Groth M."/>
            <person name="Platzer M."/>
        </authorList>
    </citation>
    <scope>NUCLEOTIDE SEQUENCE</scope>
    <source>
        <tissue evidence="1">Brain</tissue>
    </source>
</reference>
<evidence type="ECO:0000313" key="1">
    <source>
        <dbReference type="EMBL" id="SBP41514.1"/>
    </source>
</evidence>
<dbReference type="AlphaFoldDB" id="A0A1A7ZFU8"/>
<protein>
    <submittedName>
        <fullName evidence="1">Elastin b</fullName>
    </submittedName>
</protein>
<proteinExistence type="predicted"/>
<reference evidence="1" key="1">
    <citation type="submission" date="2016-05" db="EMBL/GenBank/DDBJ databases">
        <authorList>
            <person name="Lavstsen T."/>
            <person name="Jespersen J.S."/>
        </authorList>
    </citation>
    <scope>NUCLEOTIDE SEQUENCE</scope>
    <source>
        <tissue evidence="1">Brain</tissue>
    </source>
</reference>